<evidence type="ECO:0000259" key="5">
    <source>
        <dbReference type="Pfam" id="PF03537"/>
    </source>
</evidence>
<dbReference type="SUPFAM" id="SSF51445">
    <property type="entry name" value="(Trans)glycosidases"/>
    <property type="match status" value="1"/>
</dbReference>
<name>A0A8T9CBK6_9HELO</name>
<feature type="chain" id="PRO_5035948707" description="alpha-galactosidase" evidence="4">
    <location>
        <begin position="22"/>
        <end position="429"/>
    </location>
</feature>
<dbReference type="Pfam" id="PF03537">
    <property type="entry name" value="Glyco_hydro_114"/>
    <property type="match status" value="1"/>
</dbReference>
<dbReference type="OrthoDB" id="2108802at2759"/>
<reference evidence="6 7" key="1">
    <citation type="submission" date="2018-05" db="EMBL/GenBank/DDBJ databases">
        <title>Genome sequencing and assembly of the regulated plant pathogen Lachnellula willkommii and related sister species for the development of diagnostic species identification markers.</title>
        <authorList>
            <person name="Giroux E."/>
            <person name="Bilodeau G."/>
        </authorList>
    </citation>
    <scope>NUCLEOTIDE SEQUENCE [LARGE SCALE GENOMIC DNA]</scope>
    <source>
        <strain evidence="6 7">CBS 268.59</strain>
    </source>
</reference>
<evidence type="ECO:0000313" key="7">
    <source>
        <dbReference type="Proteomes" id="UP000469558"/>
    </source>
</evidence>
<feature type="region of interest" description="Disordered" evidence="3">
    <location>
        <begin position="93"/>
        <end position="129"/>
    </location>
</feature>
<keyword evidence="4" id="KW-0732">Signal</keyword>
<dbReference type="PANTHER" id="PTHR35273">
    <property type="entry name" value="ALPHA-1,4 POLYGALACTOSAMINIDASE, PUTATIVE (AFU_ORTHOLOGUE AFUA_3G07890)-RELATED"/>
    <property type="match status" value="1"/>
</dbReference>
<dbReference type="InterPro" id="IPR013785">
    <property type="entry name" value="Aldolase_TIM"/>
</dbReference>
<feature type="compositionally biased region" description="Basic and acidic residues" evidence="3">
    <location>
        <begin position="26"/>
        <end position="38"/>
    </location>
</feature>
<accession>A0A8T9CBK6</accession>
<organism evidence="6 7">
    <name type="scientific">Lachnellula suecica</name>
    <dbReference type="NCBI Taxonomy" id="602035"/>
    <lineage>
        <taxon>Eukaryota</taxon>
        <taxon>Fungi</taxon>
        <taxon>Dikarya</taxon>
        <taxon>Ascomycota</taxon>
        <taxon>Pezizomycotina</taxon>
        <taxon>Leotiomycetes</taxon>
        <taxon>Helotiales</taxon>
        <taxon>Lachnaceae</taxon>
        <taxon>Lachnellula</taxon>
    </lineage>
</organism>
<dbReference type="AlphaFoldDB" id="A0A8T9CBK6"/>
<evidence type="ECO:0000313" key="6">
    <source>
        <dbReference type="EMBL" id="TVY82951.1"/>
    </source>
</evidence>
<dbReference type="Proteomes" id="UP000469558">
    <property type="component" value="Unassembled WGS sequence"/>
</dbReference>
<feature type="compositionally biased region" description="Polar residues" evidence="3">
    <location>
        <begin position="51"/>
        <end position="62"/>
    </location>
</feature>
<feature type="signal peptide" evidence="4">
    <location>
        <begin position="1"/>
        <end position="21"/>
    </location>
</feature>
<feature type="region of interest" description="Disordered" evidence="3">
    <location>
        <begin position="163"/>
        <end position="192"/>
    </location>
</feature>
<evidence type="ECO:0000256" key="2">
    <source>
        <dbReference type="ARBA" id="ARBA00012755"/>
    </source>
</evidence>
<evidence type="ECO:0000256" key="1">
    <source>
        <dbReference type="ARBA" id="ARBA00001255"/>
    </source>
</evidence>
<dbReference type="PANTHER" id="PTHR35273:SF2">
    <property type="entry name" value="ALPHA-GALACTOSIDASE"/>
    <property type="match status" value="1"/>
</dbReference>
<gene>
    <name evidence="6" type="ORF">LSUE1_G007915</name>
</gene>
<evidence type="ECO:0000256" key="3">
    <source>
        <dbReference type="SAM" id="MobiDB-lite"/>
    </source>
</evidence>
<dbReference type="EMBL" id="QGMK01000253">
    <property type="protein sequence ID" value="TVY82951.1"/>
    <property type="molecule type" value="Genomic_DNA"/>
</dbReference>
<feature type="domain" description="Glycoside-hydrolase family GH114 TIM-barrel" evidence="5">
    <location>
        <begin position="199"/>
        <end position="424"/>
    </location>
</feature>
<dbReference type="EC" id="3.2.1.22" evidence="2"/>
<evidence type="ECO:0000256" key="4">
    <source>
        <dbReference type="SAM" id="SignalP"/>
    </source>
</evidence>
<comment type="caution">
    <text evidence="6">The sequence shown here is derived from an EMBL/GenBank/DDBJ whole genome shotgun (WGS) entry which is preliminary data.</text>
</comment>
<dbReference type="InterPro" id="IPR004352">
    <property type="entry name" value="GH114_TIM-barrel"/>
</dbReference>
<proteinExistence type="predicted"/>
<keyword evidence="7" id="KW-1185">Reference proteome</keyword>
<comment type="catalytic activity">
    <reaction evidence="1">
        <text>Hydrolysis of terminal, non-reducing alpha-D-galactose residues in alpha-D-galactosides, including galactose oligosaccharides, galactomannans and galactolipids.</text>
        <dbReference type="EC" id="3.2.1.22"/>
    </reaction>
</comment>
<sequence>MFPNFRILLTFGVIFIQCTSGAAIQRKDGPARSGDGNRYKNHSSRHHHSYTQKATSTKNSTGKPGHLPSGTGIIETFSPSSVVTIVTTASATSRFTGDDGHDKFPSSTSTFPEGALTPPDSPTGDSKSTRILAGEETTSTTAEGSSLTASSMTLTVEPLSTNSAVSLSSTSPPAPESTTTSASASAEPASYWQPSTGATWQIQLTDSVDLTNPASIFDIDLFDNEAATISALHANNQRVICYFSAGTYEDWRPDATSFQATDKGAAMDGWAGEWWLDTNSDNVRSIMTARIELARVKGCDGVDPDNVDAYNNANGVTGGLTEANAVDYMTFLADAAHSRGLSIGLKNAAELVEQTLDIMEWQVNEQCVQFEECNLFQPFVDAGKPVFHIEYPDDAPDVATDVKSQDCGVSGFSSVMKKLALDAWVDPCQ</sequence>
<dbReference type="Gene3D" id="3.20.20.70">
    <property type="entry name" value="Aldolase class I"/>
    <property type="match status" value="1"/>
</dbReference>
<feature type="compositionally biased region" description="Low complexity" evidence="3">
    <location>
        <begin position="163"/>
        <end position="190"/>
    </location>
</feature>
<feature type="compositionally biased region" description="Basic residues" evidence="3">
    <location>
        <begin position="39"/>
        <end position="50"/>
    </location>
</feature>
<dbReference type="GO" id="GO:0004557">
    <property type="term" value="F:alpha-galactosidase activity"/>
    <property type="evidence" value="ECO:0007669"/>
    <property type="project" value="UniProtKB-EC"/>
</dbReference>
<dbReference type="InterPro" id="IPR017853">
    <property type="entry name" value="GH"/>
</dbReference>
<feature type="region of interest" description="Disordered" evidence="3">
    <location>
        <begin position="26"/>
        <end position="74"/>
    </location>
</feature>
<protein>
    <recommendedName>
        <fullName evidence="2">alpha-galactosidase</fullName>
        <ecNumber evidence="2">3.2.1.22</ecNumber>
    </recommendedName>
</protein>